<feature type="signal peptide" evidence="1">
    <location>
        <begin position="1"/>
        <end position="21"/>
    </location>
</feature>
<keyword evidence="3" id="KW-1185">Reference proteome</keyword>
<dbReference type="Proteomes" id="UP000245466">
    <property type="component" value="Unassembled WGS sequence"/>
</dbReference>
<evidence type="ECO:0000256" key="1">
    <source>
        <dbReference type="SAM" id="SignalP"/>
    </source>
</evidence>
<dbReference type="InterPro" id="IPR011250">
    <property type="entry name" value="OMP/PagP_B-barrel"/>
</dbReference>
<proteinExistence type="predicted"/>
<dbReference type="EMBL" id="QEKI01000001">
    <property type="protein sequence ID" value="PVY44235.1"/>
    <property type="molecule type" value="Genomic_DNA"/>
</dbReference>
<name>A0A2U1B6E1_9BACT</name>
<comment type="caution">
    <text evidence="2">The sequence shown here is derived from an EMBL/GenBank/DDBJ whole genome shotgun (WGS) entry which is preliminary data.</text>
</comment>
<reference evidence="2 3" key="1">
    <citation type="submission" date="2018-04" db="EMBL/GenBank/DDBJ databases">
        <title>Genomic Encyclopedia of Type Strains, Phase IV (KMG-IV): sequencing the most valuable type-strain genomes for metagenomic binning, comparative biology and taxonomic classification.</title>
        <authorList>
            <person name="Goeker M."/>
        </authorList>
    </citation>
    <scope>NUCLEOTIDE SEQUENCE [LARGE SCALE GENOMIC DNA]</scope>
    <source>
        <strain evidence="2 3">DSM 100231</strain>
    </source>
</reference>
<gene>
    <name evidence="2" type="ORF">C8E01_101601</name>
</gene>
<dbReference type="SUPFAM" id="SSF56925">
    <property type="entry name" value="OMPA-like"/>
    <property type="match status" value="1"/>
</dbReference>
<keyword evidence="1" id="KW-0732">Signal</keyword>
<dbReference type="AlphaFoldDB" id="A0A2U1B6E1"/>
<dbReference type="OrthoDB" id="921445at2"/>
<dbReference type="Gene3D" id="2.40.160.20">
    <property type="match status" value="1"/>
</dbReference>
<sequence length="423" mass="47446">MKHFLLVSLALAALLTPFDGAAQTFRPGFIVQAAGDTTKGLVRYREGKQNYKSCHFKTADHAEATEYFPADIQAYGIVGEAPFMSKEVPGIEGAPSRMFIEVLEQGKLMLYTQDNLLYLEKENSGLKHLYLQTDDQDITMHIGERKVVNTSTQHLILINSLTLDCPVPDKLMLKVRQRLHVPNVTAIVRSYNNCAAPTSTISYKENQSWLKTELGVFAGGYSTALQFNHNTTIHWFKGAKMPSSSNFVFGAVFNFTSPKKSERLSVQIEPMYSKEHHAGTFEYPRESYVIHGDYTIDLERLSLPIMLRYTITTNGRFSPYVGAGITNDYILSGDAGGSQKTVYHNGLTQESAVKRTEIGTTFSHAFTSALGVKARINDRHSALLQFRYEYGRYLASDLSNSDSRAFLNENHQGFYLTAAYLFK</sequence>
<organism evidence="2 3">
    <name type="scientific">Pontibacter virosus</name>
    <dbReference type="NCBI Taxonomy" id="1765052"/>
    <lineage>
        <taxon>Bacteria</taxon>
        <taxon>Pseudomonadati</taxon>
        <taxon>Bacteroidota</taxon>
        <taxon>Cytophagia</taxon>
        <taxon>Cytophagales</taxon>
        <taxon>Hymenobacteraceae</taxon>
        <taxon>Pontibacter</taxon>
    </lineage>
</organism>
<evidence type="ECO:0000313" key="2">
    <source>
        <dbReference type="EMBL" id="PVY44235.1"/>
    </source>
</evidence>
<dbReference type="RefSeq" id="WP_116541831.1">
    <property type="nucleotide sequence ID" value="NZ_QEKI01000001.1"/>
</dbReference>
<accession>A0A2U1B6E1</accession>
<evidence type="ECO:0000313" key="3">
    <source>
        <dbReference type="Proteomes" id="UP000245466"/>
    </source>
</evidence>
<protein>
    <submittedName>
        <fullName evidence="2">Outer membrane protein with beta-barrel domain</fullName>
    </submittedName>
</protein>
<feature type="chain" id="PRO_5015408985" evidence="1">
    <location>
        <begin position="22"/>
        <end position="423"/>
    </location>
</feature>